<feature type="compositionally biased region" description="Polar residues" evidence="1">
    <location>
        <begin position="146"/>
        <end position="163"/>
    </location>
</feature>
<reference evidence="2" key="1">
    <citation type="submission" date="2021-06" db="EMBL/GenBank/DDBJ databases">
        <authorList>
            <person name="Hodson N. C."/>
            <person name="Mongue J. A."/>
            <person name="Jaron S. K."/>
        </authorList>
    </citation>
    <scope>NUCLEOTIDE SEQUENCE</scope>
</reference>
<protein>
    <submittedName>
        <fullName evidence="2">Uncharacterized protein</fullName>
    </submittedName>
</protein>
<accession>A0A8J2KCD3</accession>
<keyword evidence="3" id="KW-1185">Reference proteome</keyword>
<name>A0A8J2KCD3_9HEXA</name>
<evidence type="ECO:0000256" key="1">
    <source>
        <dbReference type="SAM" id="MobiDB-lite"/>
    </source>
</evidence>
<gene>
    <name evidence="2" type="ORF">AFUS01_LOCUS24740</name>
</gene>
<evidence type="ECO:0000313" key="3">
    <source>
        <dbReference type="Proteomes" id="UP000708208"/>
    </source>
</evidence>
<dbReference type="Proteomes" id="UP000708208">
    <property type="component" value="Unassembled WGS sequence"/>
</dbReference>
<organism evidence="2 3">
    <name type="scientific">Allacma fusca</name>
    <dbReference type="NCBI Taxonomy" id="39272"/>
    <lineage>
        <taxon>Eukaryota</taxon>
        <taxon>Metazoa</taxon>
        <taxon>Ecdysozoa</taxon>
        <taxon>Arthropoda</taxon>
        <taxon>Hexapoda</taxon>
        <taxon>Collembola</taxon>
        <taxon>Symphypleona</taxon>
        <taxon>Sminthuridae</taxon>
        <taxon>Allacma</taxon>
    </lineage>
</organism>
<feature type="region of interest" description="Disordered" evidence="1">
    <location>
        <begin position="121"/>
        <end position="187"/>
    </location>
</feature>
<feature type="non-terminal residue" evidence="2">
    <location>
        <position position="1"/>
    </location>
</feature>
<dbReference type="AlphaFoldDB" id="A0A8J2KCD3"/>
<evidence type="ECO:0000313" key="2">
    <source>
        <dbReference type="EMBL" id="CAG7786158.1"/>
    </source>
</evidence>
<dbReference type="OrthoDB" id="6614320at2759"/>
<comment type="caution">
    <text evidence="2">The sequence shown here is derived from an EMBL/GenBank/DDBJ whole genome shotgun (WGS) entry which is preliminary data.</text>
</comment>
<proteinExistence type="predicted"/>
<sequence length="187" mass="21257">MYALVEFGSERKNGESKPCAIIPFKWILPDTTKCKYPRKNVKAAINNQAAPQPGWKDCEIKLVYFCENRQKIEHKQQKYLDTSNVDTSDEEIEDYHNTMKLRPRERSLNDVSHTNFTFAPITEDVESPSPPESRHENMEIDPPFPSQMSSIQHNVGVDQSSSLGIPPIHSPPPGDSCHNHQIANSQN</sequence>
<dbReference type="EMBL" id="CAJVCH010311730">
    <property type="protein sequence ID" value="CAG7786158.1"/>
    <property type="molecule type" value="Genomic_DNA"/>
</dbReference>